<keyword evidence="3" id="KW-1185">Reference proteome</keyword>
<dbReference type="Pfam" id="PF06708">
    <property type="entry name" value="DUF1195"/>
    <property type="match status" value="2"/>
</dbReference>
<keyword evidence="1" id="KW-0472">Membrane</keyword>
<reference evidence="2 3" key="1">
    <citation type="journal article" date="2023" name="BMC Biotechnol.">
        <title>Vitis rotundifolia cv Carlos genome sequencing.</title>
        <authorList>
            <person name="Huff M."/>
            <person name="Hulse-Kemp A."/>
            <person name="Scheffler B."/>
            <person name="Youngblood R."/>
            <person name="Simpson S."/>
            <person name="Babiker E."/>
            <person name="Staton M."/>
        </authorList>
    </citation>
    <scope>NUCLEOTIDE SEQUENCE [LARGE SCALE GENOMIC DNA]</scope>
    <source>
        <tissue evidence="2">Leaf</tissue>
    </source>
</reference>
<dbReference type="InterPro" id="IPR010608">
    <property type="entry name" value="DUF1195"/>
</dbReference>
<evidence type="ECO:0000256" key="1">
    <source>
        <dbReference type="SAM" id="Phobius"/>
    </source>
</evidence>
<protein>
    <submittedName>
        <fullName evidence="2">Uncharacterized protein</fullName>
    </submittedName>
</protein>
<dbReference type="PANTHER" id="PTHR34358:SF2">
    <property type="entry name" value="OS03G0411600 PROTEIN"/>
    <property type="match status" value="1"/>
</dbReference>
<accession>A0AA39ADD5</accession>
<gene>
    <name evidence="2" type="ORF">PVL29_003545</name>
</gene>
<keyword evidence="1" id="KW-1133">Transmembrane helix</keyword>
<proteinExistence type="predicted"/>
<name>A0AA39ADD5_VITRO</name>
<feature type="transmembrane region" description="Helical" evidence="1">
    <location>
        <begin position="30"/>
        <end position="53"/>
    </location>
</feature>
<dbReference type="PANTHER" id="PTHR34358">
    <property type="entry name" value="OS03G0411600 PROTEIN"/>
    <property type="match status" value="1"/>
</dbReference>
<evidence type="ECO:0000313" key="2">
    <source>
        <dbReference type="EMBL" id="KAJ9705543.1"/>
    </source>
</evidence>
<dbReference type="Proteomes" id="UP001168098">
    <property type="component" value="Unassembled WGS sequence"/>
</dbReference>
<keyword evidence="1" id="KW-0812">Transmembrane</keyword>
<dbReference type="AlphaFoldDB" id="A0AA39ADD5"/>
<sequence length="101" mass="11753">MISLLATVPTTNVKKESSDASGFGNGQYKFWALATILLLTFWSMFTGTITLWWREKVVKHTWDVYINRRRGRLPRFRQEAQLQNTLKNKINSKPGMIFLTS</sequence>
<evidence type="ECO:0000313" key="3">
    <source>
        <dbReference type="Proteomes" id="UP001168098"/>
    </source>
</evidence>
<dbReference type="EMBL" id="JARBHA010000003">
    <property type="protein sequence ID" value="KAJ9705543.1"/>
    <property type="molecule type" value="Genomic_DNA"/>
</dbReference>
<organism evidence="2 3">
    <name type="scientific">Vitis rotundifolia</name>
    <name type="common">Muscadine grape</name>
    <dbReference type="NCBI Taxonomy" id="103349"/>
    <lineage>
        <taxon>Eukaryota</taxon>
        <taxon>Viridiplantae</taxon>
        <taxon>Streptophyta</taxon>
        <taxon>Embryophyta</taxon>
        <taxon>Tracheophyta</taxon>
        <taxon>Spermatophyta</taxon>
        <taxon>Magnoliopsida</taxon>
        <taxon>eudicotyledons</taxon>
        <taxon>Gunneridae</taxon>
        <taxon>Pentapetalae</taxon>
        <taxon>rosids</taxon>
        <taxon>Vitales</taxon>
        <taxon>Vitaceae</taxon>
        <taxon>Viteae</taxon>
        <taxon>Vitis</taxon>
    </lineage>
</organism>
<comment type="caution">
    <text evidence="2">The sequence shown here is derived from an EMBL/GenBank/DDBJ whole genome shotgun (WGS) entry which is preliminary data.</text>
</comment>